<sequence length="406" mass="44889">MSFCTYYATIFVQWHLLVLKLRALGRPRLAAAARAALWGGVASATVFCLICLIACLITLTGPSILGHLDLYVGDTFLLILMFMSTFYACHVAGLCCAAWGLLAGAWQGWRSRRAGAAQAAWWVGATGVVVLLSLSASWAQLGTLPSIYHGNEGNEQIWSATLAGDNVLNSLCAVFLSGLEGPPWVRRLAQVGSMGFPRARGEDLVENTFVLSHPWLSKSHPDPKGTKLQVLVQQLNVLHASDDDAVFIDYMGLPQNDKMHPDYDLWEKENKVPKPGEHPAARTKEEEALFKKALGSMDLNYSMGNTPVIVLPMDDEVVAGTEYFSRGWCFFEFSLAFSFDNITNAYICPSVWRMYELEVDAVEGFRKGFEKTHFTNKGDEDTVFNLFKQTVNKKVRVAALGADWQA</sequence>
<feature type="transmembrane region" description="Helical" evidence="1">
    <location>
        <begin position="35"/>
        <end position="59"/>
    </location>
</feature>
<dbReference type="Proteomes" id="UP001189429">
    <property type="component" value="Unassembled WGS sequence"/>
</dbReference>
<keyword evidence="3" id="KW-1185">Reference proteome</keyword>
<feature type="transmembrane region" description="Helical" evidence="1">
    <location>
        <begin position="119"/>
        <end position="139"/>
    </location>
</feature>
<gene>
    <name evidence="2" type="ORF">PCOR1329_LOCUS63546</name>
</gene>
<feature type="transmembrane region" description="Helical" evidence="1">
    <location>
        <begin position="79"/>
        <end position="107"/>
    </location>
</feature>
<proteinExistence type="predicted"/>
<reference evidence="2" key="1">
    <citation type="submission" date="2023-10" db="EMBL/GenBank/DDBJ databases">
        <authorList>
            <person name="Chen Y."/>
            <person name="Shah S."/>
            <person name="Dougan E. K."/>
            <person name="Thang M."/>
            <person name="Chan C."/>
        </authorList>
    </citation>
    <scope>NUCLEOTIDE SEQUENCE [LARGE SCALE GENOMIC DNA]</scope>
</reference>
<keyword evidence="1" id="KW-1133">Transmembrane helix</keyword>
<keyword evidence="1" id="KW-0812">Transmembrane</keyword>
<organism evidence="2 3">
    <name type="scientific">Prorocentrum cordatum</name>
    <dbReference type="NCBI Taxonomy" id="2364126"/>
    <lineage>
        <taxon>Eukaryota</taxon>
        <taxon>Sar</taxon>
        <taxon>Alveolata</taxon>
        <taxon>Dinophyceae</taxon>
        <taxon>Prorocentrales</taxon>
        <taxon>Prorocentraceae</taxon>
        <taxon>Prorocentrum</taxon>
    </lineage>
</organism>
<evidence type="ECO:0000313" key="3">
    <source>
        <dbReference type="Proteomes" id="UP001189429"/>
    </source>
</evidence>
<protein>
    <submittedName>
        <fullName evidence="2">Uncharacterized protein</fullName>
    </submittedName>
</protein>
<evidence type="ECO:0000313" key="2">
    <source>
        <dbReference type="EMBL" id="CAK0880391.1"/>
    </source>
</evidence>
<keyword evidence="1" id="KW-0472">Membrane</keyword>
<name>A0ABN9W335_9DINO</name>
<comment type="caution">
    <text evidence="2">The sequence shown here is derived from an EMBL/GenBank/DDBJ whole genome shotgun (WGS) entry which is preliminary data.</text>
</comment>
<accession>A0ABN9W335</accession>
<evidence type="ECO:0000256" key="1">
    <source>
        <dbReference type="SAM" id="Phobius"/>
    </source>
</evidence>
<dbReference type="EMBL" id="CAUYUJ010018065">
    <property type="protein sequence ID" value="CAK0880391.1"/>
    <property type="molecule type" value="Genomic_DNA"/>
</dbReference>